<evidence type="ECO:0000313" key="2">
    <source>
        <dbReference type="EMBL" id="THD06264.1"/>
    </source>
</evidence>
<feature type="transmembrane region" description="Helical" evidence="1">
    <location>
        <begin position="310"/>
        <end position="336"/>
    </location>
</feature>
<dbReference type="InterPro" id="IPR022134">
    <property type="entry name" value="DUF3667"/>
</dbReference>
<name>A0A4S3KEB2_9GAMM</name>
<feature type="transmembrane region" description="Helical" evidence="1">
    <location>
        <begin position="276"/>
        <end position="298"/>
    </location>
</feature>
<organism evidence="2 3">
    <name type="scientific">Rhodanobacter lindaniclasticus</name>
    <dbReference type="NCBI Taxonomy" id="75310"/>
    <lineage>
        <taxon>Bacteria</taxon>
        <taxon>Pseudomonadati</taxon>
        <taxon>Pseudomonadota</taxon>
        <taxon>Gammaproteobacteria</taxon>
        <taxon>Lysobacterales</taxon>
        <taxon>Rhodanobacteraceae</taxon>
        <taxon>Rhodanobacter</taxon>
    </lineage>
</organism>
<dbReference type="AlphaFoldDB" id="A0A4S3KEB2"/>
<keyword evidence="1" id="KW-0472">Membrane</keyword>
<dbReference type="Pfam" id="PF12412">
    <property type="entry name" value="DUF3667"/>
    <property type="match status" value="1"/>
</dbReference>
<reference evidence="2 3" key="1">
    <citation type="submission" date="2017-02" db="EMBL/GenBank/DDBJ databases">
        <title>Whole genome sequencing of Rhodanobacter lindaniclasticus DSM 17932.</title>
        <authorList>
            <person name="Kumar S."/>
            <person name="Patil P."/>
            <person name="Patil P.B."/>
        </authorList>
    </citation>
    <scope>NUCLEOTIDE SEQUENCE [LARGE SCALE GENOMIC DNA]</scope>
    <source>
        <strain evidence="2 3">DSM 17932</strain>
    </source>
</reference>
<sequence>MTQVPALPSSDTRVPALPGERHCANCGAVLQGEYCHDCGQSVRSVLRPVHGMLEDTLDLVANWDGRVVHTLPPLLLRPGFLTLEYFSGRRVRYLAPFRTMFLLCLAAFFLLPMALDTSDAVDTPVKVTVTGASFQDAKTPAEVDRLLKKALKQFTPTEQIPVVGSLAAQQMDKARLQLTREAMQRRIALGDTTAVVPQTVADLPPLPAPRVPSEAAQHNPLDMAWDAQKYPVHVSWLPGFLNQRMNRSLQRMHDNLAAMRGPGDHSAIKARLLNQVLAALPGTMFFMLPAFALLLKVMYLFRRRLYVEHLIVALHSHAFLFLCLLLGVLFQLLSVALEPHASWLSTPLGWLINVLWIWAPIYLLMMQKRVYRQGWPMTVLKYLVTGWCYCWLLAFAILGAAAMGLAE</sequence>
<keyword evidence="3" id="KW-1185">Reference proteome</keyword>
<comment type="caution">
    <text evidence="2">The sequence shown here is derived from an EMBL/GenBank/DDBJ whole genome shotgun (WGS) entry which is preliminary data.</text>
</comment>
<evidence type="ECO:0000313" key="3">
    <source>
        <dbReference type="Proteomes" id="UP000306317"/>
    </source>
</evidence>
<keyword evidence="1" id="KW-1133">Transmembrane helix</keyword>
<keyword evidence="1" id="KW-0812">Transmembrane</keyword>
<evidence type="ECO:0000256" key="1">
    <source>
        <dbReference type="SAM" id="Phobius"/>
    </source>
</evidence>
<dbReference type="EMBL" id="MWIO01000040">
    <property type="protein sequence ID" value="THD06264.1"/>
    <property type="molecule type" value="Genomic_DNA"/>
</dbReference>
<protein>
    <recommendedName>
        <fullName evidence="4">DUF3667 domain-containing protein</fullName>
    </recommendedName>
</protein>
<accession>A0A4S3KEB2</accession>
<dbReference type="RefSeq" id="WP_136259276.1">
    <property type="nucleotide sequence ID" value="NZ_MWIO01000040.1"/>
</dbReference>
<gene>
    <name evidence="2" type="ORF">B1991_13875</name>
</gene>
<feature type="transmembrane region" description="Helical" evidence="1">
    <location>
        <begin position="386"/>
        <end position="406"/>
    </location>
</feature>
<dbReference type="OrthoDB" id="9111327at2"/>
<dbReference type="Proteomes" id="UP000306317">
    <property type="component" value="Unassembled WGS sequence"/>
</dbReference>
<proteinExistence type="predicted"/>
<feature type="transmembrane region" description="Helical" evidence="1">
    <location>
        <begin position="348"/>
        <end position="365"/>
    </location>
</feature>
<evidence type="ECO:0008006" key="4">
    <source>
        <dbReference type="Google" id="ProtNLM"/>
    </source>
</evidence>